<reference evidence="2" key="1">
    <citation type="submission" date="2022-10" db="EMBL/GenBank/DDBJ databases">
        <title>Luteolibacter sp. GHJ8, whole genome shotgun sequencing project.</title>
        <authorList>
            <person name="Zhao G."/>
            <person name="Shen L."/>
        </authorList>
    </citation>
    <scope>NUCLEOTIDE SEQUENCE</scope>
    <source>
        <strain evidence="2">GHJ8</strain>
    </source>
</reference>
<keyword evidence="1" id="KW-0472">Membrane</keyword>
<comment type="caution">
    <text evidence="2">The sequence shown here is derived from an EMBL/GenBank/DDBJ whole genome shotgun (WGS) entry which is preliminary data.</text>
</comment>
<accession>A0ABT3G9R4</accession>
<dbReference type="EMBL" id="JAPDDR010000016">
    <property type="protein sequence ID" value="MCW1916588.1"/>
    <property type="molecule type" value="Genomic_DNA"/>
</dbReference>
<dbReference type="Proteomes" id="UP001165653">
    <property type="component" value="Unassembled WGS sequence"/>
</dbReference>
<protein>
    <recommendedName>
        <fullName evidence="4">Signal peptide-containing protein</fullName>
    </recommendedName>
</protein>
<keyword evidence="1" id="KW-0812">Transmembrane</keyword>
<dbReference type="RefSeq" id="WP_264516168.1">
    <property type="nucleotide sequence ID" value="NZ_JAPDDR010000016.1"/>
</dbReference>
<evidence type="ECO:0000313" key="3">
    <source>
        <dbReference type="Proteomes" id="UP001165653"/>
    </source>
</evidence>
<dbReference type="PROSITE" id="PS51257">
    <property type="entry name" value="PROKAR_LIPOPROTEIN"/>
    <property type="match status" value="1"/>
</dbReference>
<evidence type="ECO:0000313" key="2">
    <source>
        <dbReference type="EMBL" id="MCW1916588.1"/>
    </source>
</evidence>
<keyword evidence="1" id="KW-1133">Transmembrane helix</keyword>
<proteinExistence type="predicted"/>
<evidence type="ECO:0000256" key="1">
    <source>
        <dbReference type="SAM" id="Phobius"/>
    </source>
</evidence>
<evidence type="ECO:0008006" key="4">
    <source>
        <dbReference type="Google" id="ProtNLM"/>
    </source>
</evidence>
<organism evidence="2 3">
    <name type="scientific">Luteolibacter rhizosphaerae</name>
    <dbReference type="NCBI Taxonomy" id="2989719"/>
    <lineage>
        <taxon>Bacteria</taxon>
        <taxon>Pseudomonadati</taxon>
        <taxon>Verrucomicrobiota</taxon>
        <taxon>Verrucomicrobiia</taxon>
        <taxon>Verrucomicrobiales</taxon>
        <taxon>Verrucomicrobiaceae</taxon>
        <taxon>Luteolibacter</taxon>
    </lineage>
</organism>
<feature type="transmembrane region" description="Helical" evidence="1">
    <location>
        <begin position="152"/>
        <end position="169"/>
    </location>
</feature>
<feature type="transmembrane region" description="Helical" evidence="1">
    <location>
        <begin position="56"/>
        <end position="83"/>
    </location>
</feature>
<gene>
    <name evidence="2" type="ORF">OJ996_23575</name>
</gene>
<name>A0ABT3G9R4_9BACT</name>
<sequence>MKKLLILPLLVVIACLLAGAYGVLHDQFTYSISKEYYTKFKFRQFGLLHSPLPARAMVSIVGFGATWWMGLIIGLLVGAVGFIHSGPRRMLIVSLRSLVLVIAVSLLVGLAGLAYGFFRTTTFDLASYRGWFIPPGLEEPRRFLLVGYMHNASYLGGALSIVVAWIYHFRVRRQDRLRGGD</sequence>
<feature type="transmembrane region" description="Helical" evidence="1">
    <location>
        <begin position="95"/>
        <end position="118"/>
    </location>
</feature>
<keyword evidence="3" id="KW-1185">Reference proteome</keyword>